<dbReference type="SUPFAM" id="SSF55120">
    <property type="entry name" value="Pseudouridine synthase"/>
    <property type="match status" value="1"/>
</dbReference>
<dbReference type="PROSITE" id="PS01129">
    <property type="entry name" value="PSI_RLU"/>
    <property type="match status" value="1"/>
</dbReference>
<dbReference type="GO" id="GO:0160140">
    <property type="term" value="F:23S rRNA pseudouridine(1911/1915/1917) synthase activity"/>
    <property type="evidence" value="ECO:0007669"/>
    <property type="project" value="UniProtKB-EC"/>
</dbReference>
<dbReference type="CDD" id="cd02869">
    <property type="entry name" value="PseudoU_synth_RluA_like"/>
    <property type="match status" value="1"/>
</dbReference>
<gene>
    <name evidence="5" type="primary">rluD_3</name>
    <name evidence="5" type="ORF">BACCIP111899_03254</name>
</gene>
<dbReference type="InterPro" id="IPR020103">
    <property type="entry name" value="PsdUridine_synth_cat_dom_sf"/>
</dbReference>
<accession>A0ABM8YE26</accession>
<comment type="catalytic activity">
    <reaction evidence="1 3">
        <text>a uridine in RNA = a pseudouridine in RNA</text>
        <dbReference type="Rhea" id="RHEA:48348"/>
        <dbReference type="Rhea" id="RHEA-COMP:12068"/>
        <dbReference type="Rhea" id="RHEA-COMP:12069"/>
        <dbReference type="ChEBI" id="CHEBI:65314"/>
        <dbReference type="ChEBI" id="CHEBI:65315"/>
    </reaction>
</comment>
<dbReference type="EMBL" id="CAKJTI010000020">
    <property type="protein sequence ID" value="CAG9614027.1"/>
    <property type="molecule type" value="Genomic_DNA"/>
</dbReference>
<dbReference type="NCBIfam" id="TIGR00005">
    <property type="entry name" value="rluA_subfam"/>
    <property type="match status" value="1"/>
</dbReference>
<evidence type="ECO:0000313" key="6">
    <source>
        <dbReference type="Proteomes" id="UP000789423"/>
    </source>
</evidence>
<keyword evidence="6" id="KW-1185">Reference proteome</keyword>
<dbReference type="RefSeq" id="WP_230576038.1">
    <property type="nucleotide sequence ID" value="NZ_CAKJTI010000020.1"/>
</dbReference>
<proteinExistence type="inferred from homology"/>
<dbReference type="PANTHER" id="PTHR21600">
    <property type="entry name" value="MITOCHONDRIAL RNA PSEUDOURIDINE SYNTHASE"/>
    <property type="match status" value="1"/>
</dbReference>
<feature type="domain" description="Pseudouridine synthase RsuA/RluA-like" evidence="4">
    <location>
        <begin position="93"/>
        <end position="245"/>
    </location>
</feature>
<name>A0ABM8YE26_9BACI</name>
<organism evidence="5 6">
    <name type="scientific">Bacillus rhizoplanae</name>
    <dbReference type="NCBI Taxonomy" id="2880966"/>
    <lineage>
        <taxon>Bacteria</taxon>
        <taxon>Bacillati</taxon>
        <taxon>Bacillota</taxon>
        <taxon>Bacilli</taxon>
        <taxon>Bacillales</taxon>
        <taxon>Bacillaceae</taxon>
        <taxon>Bacillus</taxon>
    </lineage>
</organism>
<evidence type="ECO:0000256" key="2">
    <source>
        <dbReference type="ARBA" id="ARBA00010876"/>
    </source>
</evidence>
<keyword evidence="3 5" id="KW-0413">Isomerase</keyword>
<dbReference type="Pfam" id="PF00849">
    <property type="entry name" value="PseudoU_synth_2"/>
    <property type="match status" value="1"/>
</dbReference>
<dbReference type="InterPro" id="IPR050188">
    <property type="entry name" value="RluA_PseudoU_synthase"/>
</dbReference>
<comment type="function">
    <text evidence="3">Responsible for synthesis of pseudouridine from uracil.</text>
</comment>
<sequence length="306" mass="35328">MKVKKMGEWCEITVPSVWEGRTIDSILKEEWQVPKKLLHHYRMEKSILVNGEGKRWSEQLQEGDKLQVHMFMQEEYDVEPEFYDIEVIYEDDHVLIVNKPIQVDTHPASKGGTGTLANYVAFHLQMQGIETKVRHIHRLDKDTTGGVVFAKHALAGVIMDRLLMERKIKRTYMALVEGKVQKKRGTIDAPIGRDRHHASRRRVSPKGDRAVTHYEVVQYSKESNVTIVKVQLETGRTHQIRVHMSYLGHPLVGDVLYGGKTKLLSRQALHAAHISMLHPITKRQIDVDIPLPHDFSHILHSYMYTK</sequence>
<dbReference type="InterPro" id="IPR006145">
    <property type="entry name" value="PsdUridine_synth_RsuA/RluA"/>
</dbReference>
<comment type="caution">
    <text evidence="5">The sequence shown here is derived from an EMBL/GenBank/DDBJ whole genome shotgun (WGS) entry which is preliminary data.</text>
</comment>
<evidence type="ECO:0000313" key="5">
    <source>
        <dbReference type="EMBL" id="CAG9614027.1"/>
    </source>
</evidence>
<dbReference type="EC" id="5.4.99.-" evidence="3"/>
<evidence type="ECO:0000259" key="4">
    <source>
        <dbReference type="Pfam" id="PF00849"/>
    </source>
</evidence>
<dbReference type="InterPro" id="IPR006225">
    <property type="entry name" value="PsdUridine_synth_RluC/D"/>
</dbReference>
<dbReference type="Proteomes" id="UP000789423">
    <property type="component" value="Unassembled WGS sequence"/>
</dbReference>
<evidence type="ECO:0000256" key="1">
    <source>
        <dbReference type="ARBA" id="ARBA00000073"/>
    </source>
</evidence>
<dbReference type="PANTHER" id="PTHR21600:SF71">
    <property type="entry name" value="PSEUDOURIDINE SYNTHASE"/>
    <property type="match status" value="1"/>
</dbReference>
<reference evidence="5 6" key="1">
    <citation type="submission" date="2021-10" db="EMBL/GenBank/DDBJ databases">
        <authorList>
            <person name="Criscuolo A."/>
        </authorList>
    </citation>
    <scope>NUCLEOTIDE SEQUENCE [LARGE SCALE GENOMIC DNA]</scope>
    <source>
        <strain evidence="6">CIP 111899</strain>
    </source>
</reference>
<evidence type="ECO:0000256" key="3">
    <source>
        <dbReference type="RuleBase" id="RU362028"/>
    </source>
</evidence>
<comment type="similarity">
    <text evidence="2 3">Belongs to the pseudouridine synthase RluA family.</text>
</comment>
<dbReference type="Gene3D" id="3.30.2350.10">
    <property type="entry name" value="Pseudouridine synthase"/>
    <property type="match status" value="1"/>
</dbReference>
<dbReference type="InterPro" id="IPR006224">
    <property type="entry name" value="PsdUridine_synth_RluA-like_CS"/>
</dbReference>
<protein>
    <recommendedName>
        <fullName evidence="3">Pseudouridine synthase</fullName>
        <ecNumber evidence="3">5.4.99.-</ecNumber>
    </recommendedName>
</protein>